<accession>A0A9P9D613</accession>
<dbReference type="EMBL" id="JAGMWT010000019">
    <property type="protein sequence ID" value="KAH7113243.1"/>
    <property type="molecule type" value="Genomic_DNA"/>
</dbReference>
<dbReference type="Proteomes" id="UP000700596">
    <property type="component" value="Unassembled WGS sequence"/>
</dbReference>
<feature type="compositionally biased region" description="Basic and acidic residues" evidence="1">
    <location>
        <begin position="97"/>
        <end position="107"/>
    </location>
</feature>
<keyword evidence="2" id="KW-0812">Transmembrane</keyword>
<feature type="transmembrane region" description="Helical" evidence="2">
    <location>
        <begin position="433"/>
        <end position="452"/>
    </location>
</feature>
<dbReference type="AlphaFoldDB" id="A0A9P9D613"/>
<reference evidence="3" key="1">
    <citation type="journal article" date="2021" name="Nat. Commun.">
        <title>Genetic determinants of endophytism in the Arabidopsis root mycobiome.</title>
        <authorList>
            <person name="Mesny F."/>
            <person name="Miyauchi S."/>
            <person name="Thiergart T."/>
            <person name="Pickel B."/>
            <person name="Atanasova L."/>
            <person name="Karlsson M."/>
            <person name="Huettel B."/>
            <person name="Barry K.W."/>
            <person name="Haridas S."/>
            <person name="Chen C."/>
            <person name="Bauer D."/>
            <person name="Andreopoulos W."/>
            <person name="Pangilinan J."/>
            <person name="LaButti K."/>
            <person name="Riley R."/>
            <person name="Lipzen A."/>
            <person name="Clum A."/>
            <person name="Drula E."/>
            <person name="Henrissat B."/>
            <person name="Kohler A."/>
            <person name="Grigoriev I.V."/>
            <person name="Martin F.M."/>
            <person name="Hacquard S."/>
        </authorList>
    </citation>
    <scope>NUCLEOTIDE SEQUENCE</scope>
    <source>
        <strain evidence="3">MPI-CAGE-CH-0243</strain>
    </source>
</reference>
<dbReference type="InterPro" id="IPR037847">
    <property type="entry name" value="GRAMDC4"/>
</dbReference>
<evidence type="ECO:0000256" key="1">
    <source>
        <dbReference type="SAM" id="MobiDB-lite"/>
    </source>
</evidence>
<protein>
    <submittedName>
        <fullName evidence="3">Uncharacterized protein</fullName>
    </submittedName>
</protein>
<sequence>MSTQGQKNKKLVEVDAHQIGLDRSTINHQGQIRVPEHSQNDADQEDDCRTERSSHHQVLGSIKVRGHEAKAKLKRTLHVSKKSEVQSSEESPVLAKPVEESDSRLVEELPSPDKPTFQDFMHHPVDTVKSKASDRGSQQLAANIAAKEIPHGQEVDLLNAETALKQAVTEDERQLASEKLSRLLRQRQSTFVRWSLDRHVNKVRVLPRIPKRPRTDFEFHDPHGGLVIDWKAYGQHLLTYFANRYGGQYVGYGSSPPTPSKETIMPNIERLLIASAPFQEFIMTTRRVYRWEQPTETLKYLLIYLILWYFNLLSAGMLSAIMYLVIERFMHGNSLDDLREDVKHTENVHKTALSLSEFIEKRGDEKWADDIMQVLGPWLMVQLADMANFFESMRNFYEWRKRGRTASVLVVLGIAVMAMAFVPLWLLMKCLTFSAGFTFFALFPISVSYSDYRLLVSPTKRLFWNIPTHAEWAIMYIQAEGSRHKNGATLAAPTCEIKESRDYGSYTAHQNKQKGHLIIGSSSIRFASNTSHQTQWILPYDQINKIEKIDRVVAKKISKVKHDSGEGLKLVSKEGKEWELENMDERNQAFSQIVGFSPVTWQVIW</sequence>
<dbReference type="GO" id="GO:0006915">
    <property type="term" value="P:apoptotic process"/>
    <property type="evidence" value="ECO:0007669"/>
    <property type="project" value="InterPro"/>
</dbReference>
<keyword evidence="2" id="KW-0472">Membrane</keyword>
<evidence type="ECO:0000313" key="4">
    <source>
        <dbReference type="Proteomes" id="UP000700596"/>
    </source>
</evidence>
<dbReference type="OrthoDB" id="1708389at2759"/>
<feature type="region of interest" description="Disordered" evidence="1">
    <location>
        <begin position="1"/>
        <end position="118"/>
    </location>
</feature>
<comment type="caution">
    <text evidence="3">The sequence shown here is derived from an EMBL/GenBank/DDBJ whole genome shotgun (WGS) entry which is preliminary data.</text>
</comment>
<organism evidence="3 4">
    <name type="scientific">Dendryphion nanum</name>
    <dbReference type="NCBI Taxonomy" id="256645"/>
    <lineage>
        <taxon>Eukaryota</taxon>
        <taxon>Fungi</taxon>
        <taxon>Dikarya</taxon>
        <taxon>Ascomycota</taxon>
        <taxon>Pezizomycotina</taxon>
        <taxon>Dothideomycetes</taxon>
        <taxon>Pleosporomycetidae</taxon>
        <taxon>Pleosporales</taxon>
        <taxon>Torulaceae</taxon>
        <taxon>Dendryphion</taxon>
    </lineage>
</organism>
<feature type="transmembrane region" description="Helical" evidence="2">
    <location>
        <begin position="406"/>
        <end position="427"/>
    </location>
</feature>
<proteinExistence type="predicted"/>
<dbReference type="PANTHER" id="PTHR37402:SF1">
    <property type="entry name" value="GRAM DOMAIN-CONTAINING PROTEIN 4"/>
    <property type="match status" value="1"/>
</dbReference>
<evidence type="ECO:0000313" key="3">
    <source>
        <dbReference type="EMBL" id="KAH7113243.1"/>
    </source>
</evidence>
<dbReference type="PANTHER" id="PTHR37402">
    <property type="entry name" value="GRAM DOMAIN-CONTAINING PROTEIN 4"/>
    <property type="match status" value="1"/>
</dbReference>
<name>A0A9P9D613_9PLEO</name>
<evidence type="ECO:0000256" key="2">
    <source>
        <dbReference type="SAM" id="Phobius"/>
    </source>
</evidence>
<feature type="transmembrane region" description="Helical" evidence="2">
    <location>
        <begin position="301"/>
        <end position="326"/>
    </location>
</feature>
<keyword evidence="2" id="KW-1133">Transmembrane helix</keyword>
<keyword evidence="4" id="KW-1185">Reference proteome</keyword>
<gene>
    <name evidence="3" type="ORF">B0J11DRAFT_572725</name>
</gene>